<protein>
    <submittedName>
        <fullName evidence="3">Transmembrane protein</fullName>
    </submittedName>
</protein>
<organism evidence="2 3">
    <name type="scientific">Ascaris lumbricoides</name>
    <name type="common">Giant roundworm</name>
    <dbReference type="NCBI Taxonomy" id="6252"/>
    <lineage>
        <taxon>Eukaryota</taxon>
        <taxon>Metazoa</taxon>
        <taxon>Ecdysozoa</taxon>
        <taxon>Nematoda</taxon>
        <taxon>Chromadorea</taxon>
        <taxon>Rhabditida</taxon>
        <taxon>Spirurina</taxon>
        <taxon>Ascaridomorpha</taxon>
        <taxon>Ascaridoidea</taxon>
        <taxon>Ascarididae</taxon>
        <taxon>Ascaris</taxon>
    </lineage>
</organism>
<evidence type="ECO:0000313" key="3">
    <source>
        <dbReference type="WBParaSite" id="ALUE_0002091701-mRNA-1"/>
    </source>
</evidence>
<dbReference type="Proteomes" id="UP000036681">
    <property type="component" value="Unplaced"/>
</dbReference>
<dbReference type="AlphaFoldDB" id="A0A0M3IQ89"/>
<reference evidence="3" key="1">
    <citation type="submission" date="2017-02" db="UniProtKB">
        <authorList>
            <consortium name="WormBaseParasite"/>
        </authorList>
    </citation>
    <scope>IDENTIFICATION</scope>
</reference>
<dbReference type="WBParaSite" id="ALUE_0002091701-mRNA-1">
    <property type="protein sequence ID" value="ALUE_0002091701-mRNA-1"/>
    <property type="gene ID" value="ALUE_0002091701"/>
</dbReference>
<keyword evidence="1" id="KW-0812">Transmembrane</keyword>
<keyword evidence="2" id="KW-1185">Reference proteome</keyword>
<feature type="transmembrane region" description="Helical" evidence="1">
    <location>
        <begin position="91"/>
        <end position="110"/>
    </location>
</feature>
<keyword evidence="1" id="KW-0472">Membrane</keyword>
<accession>A0A0M3IQ89</accession>
<name>A0A0M3IQ89_ASCLU</name>
<evidence type="ECO:0000313" key="2">
    <source>
        <dbReference type="Proteomes" id="UP000036681"/>
    </source>
</evidence>
<keyword evidence="1" id="KW-1133">Transmembrane helix</keyword>
<evidence type="ECO:0000256" key="1">
    <source>
        <dbReference type="SAM" id="Phobius"/>
    </source>
</evidence>
<proteinExistence type="predicted"/>
<sequence length="112" mass="13002">MLAGMRDAPLFKSWQPTDRITTADFCLPKCSFTSERISDILAHQELKNARYVFNSEGIEKAVTWAKTPRIRKQCDPFLQAEEQEQERDKRIVLFVSLIAILLTYCQLCFIQS</sequence>